<evidence type="ECO:0000256" key="2">
    <source>
        <dbReference type="ARBA" id="ARBA00007330"/>
    </source>
</evidence>
<dbReference type="AlphaFoldDB" id="A0A3E0W3V1"/>
<dbReference type="SUPFAM" id="SSF51905">
    <property type="entry name" value="FAD/NAD(P)-binding domain"/>
    <property type="match status" value="1"/>
</dbReference>
<dbReference type="InterPro" id="IPR006076">
    <property type="entry name" value="FAD-dep_OxRdtase"/>
</dbReference>
<protein>
    <submittedName>
        <fullName evidence="8">FAD-dependent oxidoreductase</fullName>
    </submittedName>
</protein>
<keyword evidence="3" id="KW-0285">Flavoprotein</keyword>
<dbReference type="InterPro" id="IPR038299">
    <property type="entry name" value="DAO_C_sf"/>
</dbReference>
<dbReference type="Pfam" id="PF16901">
    <property type="entry name" value="DAO_C"/>
    <property type="match status" value="1"/>
</dbReference>
<comment type="caution">
    <text evidence="8">The sequence shown here is derived from an EMBL/GenBank/DDBJ whole genome shotgun (WGS) entry which is preliminary data.</text>
</comment>
<comment type="similarity">
    <text evidence="2">Belongs to the FAD-dependent glycerol-3-phosphate dehydrogenase family.</text>
</comment>
<feature type="domain" description="Alpha-glycerophosphate oxidase C-terminal" evidence="7">
    <location>
        <begin position="432"/>
        <end position="555"/>
    </location>
</feature>
<keyword evidence="5" id="KW-0560">Oxidoreductase</keyword>
<proteinExistence type="inferred from homology"/>
<dbReference type="PRINTS" id="PR01001">
    <property type="entry name" value="FADG3PDH"/>
</dbReference>
<dbReference type="InterPro" id="IPR031656">
    <property type="entry name" value="DAO_C"/>
</dbReference>
<dbReference type="Gene3D" id="3.50.50.60">
    <property type="entry name" value="FAD/NAD(P)-binding domain"/>
    <property type="match status" value="1"/>
</dbReference>
<evidence type="ECO:0000256" key="1">
    <source>
        <dbReference type="ARBA" id="ARBA00001974"/>
    </source>
</evidence>
<evidence type="ECO:0000259" key="6">
    <source>
        <dbReference type="Pfam" id="PF01266"/>
    </source>
</evidence>
<dbReference type="Gene3D" id="1.10.8.870">
    <property type="entry name" value="Alpha-glycerophosphate oxidase, cap domain"/>
    <property type="match status" value="1"/>
</dbReference>
<evidence type="ECO:0000256" key="5">
    <source>
        <dbReference type="ARBA" id="ARBA00023002"/>
    </source>
</evidence>
<dbReference type="EMBL" id="NBXA01000003">
    <property type="protein sequence ID" value="RFA16193.1"/>
    <property type="molecule type" value="Genomic_DNA"/>
</dbReference>
<evidence type="ECO:0000313" key="8">
    <source>
        <dbReference type="EMBL" id="RFA16193.1"/>
    </source>
</evidence>
<dbReference type="Pfam" id="PF01266">
    <property type="entry name" value="DAO"/>
    <property type="match status" value="1"/>
</dbReference>
<dbReference type="Proteomes" id="UP000256709">
    <property type="component" value="Unassembled WGS sequence"/>
</dbReference>
<dbReference type="OrthoDB" id="9766796at2"/>
<sequence length="591" mass="63945">MTDNTSETAATTGLRSDVQAILDRPSAEVLVIGGGINGVGTFRDLALQGVDVMLIERADYVSGASAASSHMIHGGVRYLENGEFRLVRESVQERNRLLRLAPHYVKPLPTTIPIFSTFSGILSAPLRLLTHKPGGKTKERGALLIKLGLTGYDSFSRDGGTVPRHEFKGHKKTMQKFPKLRDTVKYTARYYDAAVENPERLALDIVGDGIVAGKDRARQANYVEAIGSSAGGVVLRDNVSGTEFTVKADVVVNTSGPWTDLTNASLGKTTSFMGGTKGSHIVLDNPELYDACAGGEMFFENNDGRIVLIYPLNGRVLVGTTDIEADPSKPAVCTEEEVDYFFELVSHVFPTIEIDRSQIVFRYSGIRPLPRHDDTAPGFVSRDYRIEQTVFAGDKKTPMLSLVGGKWTTWRALAEHLTNETLALLKKTRSVSTENLQIGGGVDFPTTDSAVRSWVTAHADGLAPARATQLLKRYGTKATELIAAIASSSDDKPLVSLPEYSTAELDYLIGSEYVVHLTDVVLRRTIVAFVGGLTQPVFDELSEIVGAKLGWSAQQLADERKLAAENLSFFHGLTLDAAVPASVAETVAAAK</sequence>
<evidence type="ECO:0000256" key="3">
    <source>
        <dbReference type="ARBA" id="ARBA00022630"/>
    </source>
</evidence>
<evidence type="ECO:0000259" key="7">
    <source>
        <dbReference type="Pfam" id="PF16901"/>
    </source>
</evidence>
<evidence type="ECO:0000256" key="4">
    <source>
        <dbReference type="ARBA" id="ARBA00022827"/>
    </source>
</evidence>
<organism evidence="8 9">
    <name type="scientific">Subtercola boreus</name>
    <dbReference type="NCBI Taxonomy" id="120213"/>
    <lineage>
        <taxon>Bacteria</taxon>
        <taxon>Bacillati</taxon>
        <taxon>Actinomycetota</taxon>
        <taxon>Actinomycetes</taxon>
        <taxon>Micrococcales</taxon>
        <taxon>Microbacteriaceae</taxon>
        <taxon>Subtercola</taxon>
    </lineage>
</organism>
<gene>
    <name evidence="8" type="ORF">B7R21_02065</name>
</gene>
<dbReference type="PANTHER" id="PTHR11985:SF15">
    <property type="entry name" value="GLYCEROL-3-PHOSPHATE DEHYDROGENASE, MITOCHONDRIAL"/>
    <property type="match status" value="1"/>
</dbReference>
<dbReference type="RefSeq" id="WP_116281593.1">
    <property type="nucleotide sequence ID" value="NZ_NBXA01000003.1"/>
</dbReference>
<dbReference type="PANTHER" id="PTHR11985">
    <property type="entry name" value="GLYCEROL-3-PHOSPHATE DEHYDROGENASE"/>
    <property type="match status" value="1"/>
</dbReference>
<dbReference type="InterPro" id="IPR000447">
    <property type="entry name" value="G3P_DH_FAD-dep"/>
</dbReference>
<feature type="domain" description="FAD dependent oxidoreductase" evidence="6">
    <location>
        <begin position="29"/>
        <end position="407"/>
    </location>
</feature>
<comment type="cofactor">
    <cofactor evidence="1">
        <name>FAD</name>
        <dbReference type="ChEBI" id="CHEBI:57692"/>
    </cofactor>
</comment>
<accession>A0A3E0W3V1</accession>
<name>A0A3E0W3V1_9MICO</name>
<dbReference type="GO" id="GO:0046168">
    <property type="term" value="P:glycerol-3-phosphate catabolic process"/>
    <property type="evidence" value="ECO:0007669"/>
    <property type="project" value="TreeGrafter"/>
</dbReference>
<keyword evidence="4" id="KW-0274">FAD</keyword>
<dbReference type="GO" id="GO:0004368">
    <property type="term" value="F:glycerol-3-phosphate dehydrogenase (quinone) activity"/>
    <property type="evidence" value="ECO:0007669"/>
    <property type="project" value="InterPro"/>
</dbReference>
<dbReference type="InterPro" id="IPR036188">
    <property type="entry name" value="FAD/NAD-bd_sf"/>
</dbReference>
<evidence type="ECO:0000313" key="9">
    <source>
        <dbReference type="Proteomes" id="UP000256709"/>
    </source>
</evidence>
<dbReference type="Gene3D" id="3.30.9.10">
    <property type="entry name" value="D-Amino Acid Oxidase, subunit A, domain 2"/>
    <property type="match status" value="1"/>
</dbReference>
<reference evidence="8 9" key="1">
    <citation type="submission" date="2017-04" db="EMBL/GenBank/DDBJ databases">
        <title>Comparative genome analysis of Subtercola boreus.</title>
        <authorList>
            <person name="Cho Y.-J."/>
            <person name="Cho A."/>
            <person name="Kim O.-S."/>
            <person name="Lee J.-I."/>
        </authorList>
    </citation>
    <scope>NUCLEOTIDE SEQUENCE [LARGE SCALE GENOMIC DNA]</scope>
    <source>
        <strain evidence="8 9">P27444</strain>
    </source>
</reference>